<name>A0AAE3CKD2_9PROT</name>
<comment type="caution">
    <text evidence="1">The sequence shown here is derived from an EMBL/GenBank/DDBJ whole genome shotgun (WGS) entry which is preliminary data.</text>
</comment>
<keyword evidence="2" id="KW-1185">Reference proteome</keyword>
<protein>
    <submittedName>
        <fullName evidence="1">Uncharacterized protein</fullName>
    </submittedName>
</protein>
<dbReference type="EMBL" id="JAAXYO010000154">
    <property type="protein sequence ID" value="MBU2788676.1"/>
    <property type="molecule type" value="Genomic_DNA"/>
</dbReference>
<gene>
    <name evidence="1" type="ORF">HFQ13_10780</name>
</gene>
<dbReference type="AlphaFoldDB" id="A0AAE3CKD2"/>
<accession>A0AAE3CKD2</accession>
<sequence length="184" mass="21498">MAVDAEEQRKLDDLIAFVARKGEISEASARRLVTQIFFKSKPRDRYLHTEIGEVTLGIMLLDNPEMYGWLMRGEPYEFLPGKDQKGRFGWIVRVPVPLAPVVIQCWDHFVRATYDRSRCLEAVNAGNVGNAKPEISDRRQYWLQAKLQEADARLEMTREVWDRERRKYWPMAMAIVNNRAREIG</sequence>
<evidence type="ECO:0000313" key="2">
    <source>
        <dbReference type="Proteomes" id="UP001197378"/>
    </source>
</evidence>
<proteinExistence type="predicted"/>
<dbReference type="RefSeq" id="WP_215885729.1">
    <property type="nucleotide sequence ID" value="NZ_JAAXYO010000154.1"/>
</dbReference>
<evidence type="ECO:0000313" key="1">
    <source>
        <dbReference type="EMBL" id="MBU2788676.1"/>
    </source>
</evidence>
<reference evidence="1" key="1">
    <citation type="journal article" date="2021" name="ISME J.">
        <title>Genomic evolution of the class Acidithiobacillia: deep-branching Proteobacteria living in extreme acidic conditions.</title>
        <authorList>
            <person name="Moya-Beltran A."/>
            <person name="Beard S."/>
            <person name="Rojas-Villalobos C."/>
            <person name="Issotta F."/>
            <person name="Gallardo Y."/>
            <person name="Ulloa R."/>
            <person name="Giaveno A."/>
            <person name="Degli Esposti M."/>
            <person name="Johnson D.B."/>
            <person name="Quatrini R."/>
        </authorList>
    </citation>
    <scope>NUCLEOTIDE SEQUENCE</scope>
    <source>
        <strain evidence="1">VAN18-1</strain>
    </source>
</reference>
<organism evidence="1 2">
    <name type="scientific">Igneacidithiobacillus copahuensis</name>
    <dbReference type="NCBI Taxonomy" id="2724909"/>
    <lineage>
        <taxon>Bacteria</taxon>
        <taxon>Pseudomonadati</taxon>
        <taxon>Pseudomonadota</taxon>
        <taxon>Acidithiobacillia</taxon>
        <taxon>Acidithiobacillales</taxon>
        <taxon>Acidithiobacillaceae</taxon>
        <taxon>Igneacidithiobacillus</taxon>
    </lineage>
</organism>
<dbReference type="Proteomes" id="UP001197378">
    <property type="component" value="Unassembled WGS sequence"/>
</dbReference>